<dbReference type="PRINTS" id="PR00344">
    <property type="entry name" value="BCTRLSENSOR"/>
</dbReference>
<dbReference type="InterPro" id="IPR005467">
    <property type="entry name" value="His_kinase_dom"/>
</dbReference>
<keyword evidence="3 4" id="KW-0597">Phosphoprotein</keyword>
<evidence type="ECO:0000313" key="8">
    <source>
        <dbReference type="EMBL" id="MDC0673009.1"/>
    </source>
</evidence>
<dbReference type="InterPro" id="IPR003594">
    <property type="entry name" value="HATPase_dom"/>
</dbReference>
<gene>
    <name evidence="8" type="ORF">POL58_34970</name>
</gene>
<dbReference type="EMBL" id="JAQNDN010000021">
    <property type="protein sequence ID" value="MDC0673009.1"/>
    <property type="molecule type" value="Genomic_DNA"/>
</dbReference>
<sequence length="572" mass="63602">EDRDRVLAVEAEALRSRSHFDCQFRIRGRDGQIRYVHTHSAPRLLRDGTMAWDGIALDITERALAQEGLRDSEERYRTLFSSIDEGFCIIDVLFDPDGRPRDYRFLEVNPAFAKHTGLHDAAGKTMLELAPHHDKHWFETYGRVARTGEPVRFINRARALDDRWFEVYAFKLGQHVAILFTNITARVQSEAERERLVEQLRDADRKKDDFIALLAHELRNPLAPIRTGLQVMRLAGANADVVARARTMMDRQLSHMVRLIDDLMDVSRISRNKLELRRERVLLADVVGSAVETARPQFEAAGHELQVSLPPAPVFLDADLTRLAQVFSNLLTNSAKYTGPGGHIRLAAERSGDDIVVTVRDDGIGIPAGSLASIFDMFSQVDRSIERSTGGLGVGLALVKGLVEMHGGSVTAASEGEGHGSTFTVRLPVHVERHAPGGPDELHDAPRGPSRRVLVVDDNRDGAEAMAMMLEMLGHEVHTAHDGLEAIEAADRFRPEVILMDVGMPRLNGLDATRRIREQPWGRGMTIIALTGWGQDADRQRSREAGCDSHLVKPVNLQDLEQALDVPAHPSS</sequence>
<feature type="domain" description="Response regulatory" evidence="6">
    <location>
        <begin position="452"/>
        <end position="568"/>
    </location>
</feature>
<dbReference type="Pfam" id="PF13188">
    <property type="entry name" value="PAS_8"/>
    <property type="match status" value="1"/>
</dbReference>
<dbReference type="Pfam" id="PF08447">
    <property type="entry name" value="PAS_3"/>
    <property type="match status" value="1"/>
</dbReference>
<dbReference type="Pfam" id="PF02518">
    <property type="entry name" value="HATPase_c"/>
    <property type="match status" value="1"/>
</dbReference>
<reference evidence="8 9" key="1">
    <citation type="submission" date="2022-11" db="EMBL/GenBank/DDBJ databases">
        <title>Minimal conservation of predation-associated metabolite biosynthetic gene clusters underscores biosynthetic potential of Myxococcota including descriptions for ten novel species: Archangium lansinium sp. nov., Myxococcus landrumus sp. nov., Nannocystis bai.</title>
        <authorList>
            <person name="Ahearne A."/>
            <person name="Stevens C."/>
            <person name="Dowd S."/>
        </authorList>
    </citation>
    <scope>NUCLEOTIDE SEQUENCE [LARGE SCALE GENOMIC DNA]</scope>
    <source>
        <strain evidence="8 9">NCELM</strain>
    </source>
</reference>
<keyword evidence="8" id="KW-0547">Nucleotide-binding</keyword>
<comment type="caution">
    <text evidence="8">The sequence shown here is derived from an EMBL/GenBank/DDBJ whole genome shotgun (WGS) entry which is preliminary data.</text>
</comment>
<dbReference type="InterPro" id="IPR035965">
    <property type="entry name" value="PAS-like_dom_sf"/>
</dbReference>
<dbReference type="PANTHER" id="PTHR43547">
    <property type="entry name" value="TWO-COMPONENT HISTIDINE KINASE"/>
    <property type="match status" value="1"/>
</dbReference>
<dbReference type="InterPro" id="IPR004358">
    <property type="entry name" value="Sig_transdc_His_kin-like_C"/>
</dbReference>
<evidence type="ECO:0000259" key="7">
    <source>
        <dbReference type="PROSITE" id="PS50113"/>
    </source>
</evidence>
<dbReference type="PROSITE" id="PS50113">
    <property type="entry name" value="PAC"/>
    <property type="match status" value="1"/>
</dbReference>
<dbReference type="SMART" id="SM00387">
    <property type="entry name" value="HATPase_c"/>
    <property type="match status" value="1"/>
</dbReference>
<dbReference type="SUPFAM" id="SSF52172">
    <property type="entry name" value="CheY-like"/>
    <property type="match status" value="1"/>
</dbReference>
<feature type="domain" description="Histidine kinase" evidence="5">
    <location>
        <begin position="213"/>
        <end position="431"/>
    </location>
</feature>
<evidence type="ECO:0000256" key="2">
    <source>
        <dbReference type="ARBA" id="ARBA00012438"/>
    </source>
</evidence>
<dbReference type="Gene3D" id="3.30.450.20">
    <property type="entry name" value="PAS domain"/>
    <property type="match status" value="2"/>
</dbReference>
<dbReference type="Gene3D" id="3.30.565.10">
    <property type="entry name" value="Histidine kinase-like ATPase, C-terminal domain"/>
    <property type="match status" value="1"/>
</dbReference>
<dbReference type="SMART" id="SM00448">
    <property type="entry name" value="REC"/>
    <property type="match status" value="1"/>
</dbReference>
<evidence type="ECO:0000313" key="9">
    <source>
        <dbReference type="Proteomes" id="UP001217838"/>
    </source>
</evidence>
<dbReference type="NCBIfam" id="TIGR00229">
    <property type="entry name" value="sensory_box"/>
    <property type="match status" value="1"/>
</dbReference>
<dbReference type="SUPFAM" id="SSF55874">
    <property type="entry name" value="ATPase domain of HSP90 chaperone/DNA topoisomerase II/histidine kinase"/>
    <property type="match status" value="1"/>
</dbReference>
<feature type="domain" description="PAC" evidence="7">
    <location>
        <begin position="20"/>
        <end position="71"/>
    </location>
</feature>
<dbReference type="GO" id="GO:0005524">
    <property type="term" value="F:ATP binding"/>
    <property type="evidence" value="ECO:0007669"/>
    <property type="project" value="UniProtKB-KW"/>
</dbReference>
<dbReference type="SUPFAM" id="SSF47384">
    <property type="entry name" value="Homodimeric domain of signal transducing histidine kinase"/>
    <property type="match status" value="1"/>
</dbReference>
<comment type="catalytic activity">
    <reaction evidence="1">
        <text>ATP + protein L-histidine = ADP + protein N-phospho-L-histidine.</text>
        <dbReference type="EC" id="2.7.13.3"/>
    </reaction>
</comment>
<dbReference type="SMART" id="SM00086">
    <property type="entry name" value="PAC"/>
    <property type="match status" value="1"/>
</dbReference>
<dbReference type="InterPro" id="IPR000014">
    <property type="entry name" value="PAS"/>
</dbReference>
<dbReference type="PROSITE" id="PS50110">
    <property type="entry name" value="RESPONSE_REGULATORY"/>
    <property type="match status" value="1"/>
</dbReference>
<dbReference type="Gene3D" id="1.10.287.130">
    <property type="match status" value="1"/>
</dbReference>
<dbReference type="InterPro" id="IPR003661">
    <property type="entry name" value="HisK_dim/P_dom"/>
</dbReference>
<dbReference type="SUPFAM" id="SSF55785">
    <property type="entry name" value="PYP-like sensor domain (PAS domain)"/>
    <property type="match status" value="2"/>
</dbReference>
<dbReference type="InterPro" id="IPR001610">
    <property type="entry name" value="PAC"/>
</dbReference>
<dbReference type="InterPro" id="IPR036097">
    <property type="entry name" value="HisK_dim/P_sf"/>
</dbReference>
<feature type="non-terminal residue" evidence="8">
    <location>
        <position position="1"/>
    </location>
</feature>
<dbReference type="Pfam" id="PF00512">
    <property type="entry name" value="HisKA"/>
    <property type="match status" value="1"/>
</dbReference>
<dbReference type="SMART" id="SM00388">
    <property type="entry name" value="HisKA"/>
    <property type="match status" value="1"/>
</dbReference>
<dbReference type="EC" id="2.7.13.3" evidence="2"/>
<dbReference type="RefSeq" id="WP_272005390.1">
    <property type="nucleotide sequence ID" value="NZ_JAQNDN010000021.1"/>
</dbReference>
<dbReference type="InterPro" id="IPR011006">
    <property type="entry name" value="CheY-like_superfamily"/>
</dbReference>
<dbReference type="PANTHER" id="PTHR43547:SF2">
    <property type="entry name" value="HYBRID SIGNAL TRANSDUCTION HISTIDINE KINASE C"/>
    <property type="match status" value="1"/>
</dbReference>
<evidence type="ECO:0000256" key="3">
    <source>
        <dbReference type="ARBA" id="ARBA00022553"/>
    </source>
</evidence>
<feature type="modified residue" description="4-aspartylphosphate" evidence="4">
    <location>
        <position position="501"/>
    </location>
</feature>
<evidence type="ECO:0000256" key="4">
    <source>
        <dbReference type="PROSITE-ProRule" id="PRU00169"/>
    </source>
</evidence>
<dbReference type="Pfam" id="PF00072">
    <property type="entry name" value="Response_reg"/>
    <property type="match status" value="1"/>
</dbReference>
<dbReference type="CDD" id="cd17580">
    <property type="entry name" value="REC_2_DhkD-like"/>
    <property type="match status" value="1"/>
</dbReference>
<dbReference type="InterPro" id="IPR013655">
    <property type="entry name" value="PAS_fold_3"/>
</dbReference>
<dbReference type="PROSITE" id="PS50109">
    <property type="entry name" value="HIS_KIN"/>
    <property type="match status" value="1"/>
</dbReference>
<dbReference type="InterPro" id="IPR000700">
    <property type="entry name" value="PAS-assoc_C"/>
</dbReference>
<organism evidence="8 9">
    <name type="scientific">Nannocystis radixulma</name>
    <dbReference type="NCBI Taxonomy" id="2995305"/>
    <lineage>
        <taxon>Bacteria</taxon>
        <taxon>Pseudomonadati</taxon>
        <taxon>Myxococcota</taxon>
        <taxon>Polyangia</taxon>
        <taxon>Nannocystales</taxon>
        <taxon>Nannocystaceae</taxon>
        <taxon>Nannocystis</taxon>
    </lineage>
</organism>
<protein>
    <recommendedName>
        <fullName evidence="2">histidine kinase</fullName>
        <ecNumber evidence="2">2.7.13.3</ecNumber>
    </recommendedName>
</protein>
<dbReference type="Proteomes" id="UP001217838">
    <property type="component" value="Unassembled WGS sequence"/>
</dbReference>
<proteinExistence type="predicted"/>
<evidence type="ECO:0000256" key="1">
    <source>
        <dbReference type="ARBA" id="ARBA00000085"/>
    </source>
</evidence>
<evidence type="ECO:0000259" key="6">
    <source>
        <dbReference type="PROSITE" id="PS50110"/>
    </source>
</evidence>
<keyword evidence="9" id="KW-1185">Reference proteome</keyword>
<keyword evidence="8" id="KW-0067">ATP-binding</keyword>
<dbReference type="Gene3D" id="3.40.50.2300">
    <property type="match status" value="1"/>
</dbReference>
<evidence type="ECO:0000259" key="5">
    <source>
        <dbReference type="PROSITE" id="PS50109"/>
    </source>
</evidence>
<dbReference type="CDD" id="cd00082">
    <property type="entry name" value="HisKA"/>
    <property type="match status" value="1"/>
</dbReference>
<dbReference type="InterPro" id="IPR001789">
    <property type="entry name" value="Sig_transdc_resp-reg_receiver"/>
</dbReference>
<dbReference type="InterPro" id="IPR036890">
    <property type="entry name" value="HATPase_C_sf"/>
</dbReference>
<name>A0ABT5BFU4_9BACT</name>
<accession>A0ABT5BFU4</accession>